<dbReference type="AlphaFoldDB" id="A0A450SIF6"/>
<feature type="domain" description="B12-binding" evidence="7">
    <location>
        <begin position="1"/>
        <end position="155"/>
    </location>
</feature>
<reference evidence="8" key="1">
    <citation type="submission" date="2019-02" db="EMBL/GenBank/DDBJ databases">
        <authorList>
            <person name="Gruber-Vodicka R. H."/>
            <person name="Seah K. B. B."/>
        </authorList>
    </citation>
    <scope>NUCLEOTIDE SEQUENCE</scope>
    <source>
        <strain evidence="8">BECK_DK47</strain>
    </source>
</reference>
<dbReference type="InterPro" id="IPR036724">
    <property type="entry name" value="Cobalamin-bd_sf"/>
</dbReference>
<dbReference type="Gene3D" id="3.40.50.280">
    <property type="entry name" value="Cobalamin-binding domain"/>
    <property type="match status" value="1"/>
</dbReference>
<dbReference type="GO" id="GO:0046872">
    <property type="term" value="F:metal ion binding"/>
    <property type="evidence" value="ECO:0007669"/>
    <property type="project" value="UniProtKB-KW"/>
</dbReference>
<keyword evidence="4" id="KW-0413">Isomerase</keyword>
<evidence type="ECO:0000256" key="2">
    <source>
        <dbReference type="ARBA" id="ARBA00022628"/>
    </source>
</evidence>
<protein>
    <submittedName>
        <fullName evidence="8">Methylmalonyl-CoA mutase C-terminal domain-containing protein</fullName>
    </submittedName>
</protein>
<gene>
    <name evidence="8" type="ORF">BECKDK2373B_GA0170837_104110</name>
</gene>
<evidence type="ECO:0000256" key="3">
    <source>
        <dbReference type="ARBA" id="ARBA00022723"/>
    </source>
</evidence>
<accession>A0A450SIF6</accession>
<dbReference type="PANTHER" id="PTHR48101">
    <property type="entry name" value="METHYLMALONYL-COA MUTASE, MITOCHONDRIAL-RELATED"/>
    <property type="match status" value="1"/>
</dbReference>
<dbReference type="GO" id="GO:0005737">
    <property type="term" value="C:cytoplasm"/>
    <property type="evidence" value="ECO:0007669"/>
    <property type="project" value="TreeGrafter"/>
</dbReference>
<comment type="cofactor">
    <cofactor evidence="1">
        <name>adenosylcob(III)alamin</name>
        <dbReference type="ChEBI" id="CHEBI:18408"/>
    </cofactor>
</comment>
<keyword evidence="2" id="KW-0846">Cobalamin</keyword>
<dbReference type="GO" id="GO:0004494">
    <property type="term" value="F:methylmalonyl-CoA mutase activity"/>
    <property type="evidence" value="ECO:0007669"/>
    <property type="project" value="TreeGrafter"/>
</dbReference>
<proteinExistence type="predicted"/>
<dbReference type="EMBL" id="CAADEX010000041">
    <property type="protein sequence ID" value="VFJ53147.1"/>
    <property type="molecule type" value="Genomic_DNA"/>
</dbReference>
<evidence type="ECO:0000256" key="5">
    <source>
        <dbReference type="ARBA" id="ARBA00023285"/>
    </source>
</evidence>
<evidence type="ECO:0000256" key="1">
    <source>
        <dbReference type="ARBA" id="ARBA00001922"/>
    </source>
</evidence>
<dbReference type="PANTHER" id="PTHR48101:SF4">
    <property type="entry name" value="METHYLMALONYL-COA MUTASE, MITOCHONDRIAL"/>
    <property type="match status" value="1"/>
</dbReference>
<dbReference type="GO" id="GO:0019678">
    <property type="term" value="P:propionate metabolic process, methylmalonyl pathway"/>
    <property type="evidence" value="ECO:0007669"/>
    <property type="project" value="TreeGrafter"/>
</dbReference>
<dbReference type="GO" id="GO:0031419">
    <property type="term" value="F:cobalamin binding"/>
    <property type="evidence" value="ECO:0007669"/>
    <property type="project" value="UniProtKB-KW"/>
</dbReference>
<dbReference type="PROSITE" id="PS51332">
    <property type="entry name" value="B12_BINDING"/>
    <property type="match status" value="1"/>
</dbReference>
<feature type="region of interest" description="Disordered" evidence="6">
    <location>
        <begin position="130"/>
        <end position="155"/>
    </location>
</feature>
<dbReference type="InterPro" id="IPR006158">
    <property type="entry name" value="Cobalamin-bd"/>
</dbReference>
<dbReference type="NCBIfam" id="TIGR00640">
    <property type="entry name" value="acid_CoA_mut_C"/>
    <property type="match status" value="1"/>
</dbReference>
<name>A0A450SIF6_9GAMM</name>
<evidence type="ECO:0000313" key="8">
    <source>
        <dbReference type="EMBL" id="VFJ53147.1"/>
    </source>
</evidence>
<evidence type="ECO:0000259" key="7">
    <source>
        <dbReference type="PROSITE" id="PS51332"/>
    </source>
</evidence>
<dbReference type="SUPFAM" id="SSF52242">
    <property type="entry name" value="Cobalamin (vitamin B12)-binding domain"/>
    <property type="match status" value="1"/>
</dbReference>
<keyword evidence="5" id="KW-0170">Cobalt</keyword>
<keyword evidence="3" id="KW-0479">Metal-binding</keyword>
<evidence type="ECO:0000256" key="4">
    <source>
        <dbReference type="ARBA" id="ARBA00023235"/>
    </source>
</evidence>
<dbReference type="InterPro" id="IPR006159">
    <property type="entry name" value="Acid_CoA_mut_C"/>
</dbReference>
<evidence type="ECO:0000256" key="6">
    <source>
        <dbReference type="SAM" id="MobiDB-lite"/>
    </source>
</evidence>
<organism evidence="8">
    <name type="scientific">Candidatus Kentrum sp. DK</name>
    <dbReference type="NCBI Taxonomy" id="2126562"/>
    <lineage>
        <taxon>Bacteria</taxon>
        <taxon>Pseudomonadati</taxon>
        <taxon>Pseudomonadota</taxon>
        <taxon>Gammaproteobacteria</taxon>
        <taxon>Candidatus Kentrum</taxon>
    </lineage>
</organism>
<sequence>MVAKIGQDGHDRGAKGAAHGSFFRLCSVCIDRLLRLLNESMTQGNNGHRFRRSRLRWADIGALFRTPGEVAKQAVENDGHVIGMSTQDPGHATLLPELVKELKGLDREDIMVVVGGVPIDITAKQPLRIQHKGRLEGSAPSGTSDKLPGSGKKRA</sequence>